<dbReference type="PANTHER" id="PTHR10956">
    <property type="entry name" value="60S RIBOSOMAL PROTEIN L31"/>
    <property type="match status" value="1"/>
</dbReference>
<keyword evidence="2 5" id="KW-0689">Ribosomal protein</keyword>
<dbReference type="GO" id="GO:0003735">
    <property type="term" value="F:structural constituent of ribosome"/>
    <property type="evidence" value="ECO:0007669"/>
    <property type="project" value="InterPro"/>
</dbReference>
<evidence type="ECO:0000256" key="1">
    <source>
        <dbReference type="ARBA" id="ARBA00010808"/>
    </source>
</evidence>
<dbReference type="GeneID" id="25740934"/>
<organism evidence="5 6">
    <name type="scientific">Monoraphidium neglectum</name>
    <dbReference type="NCBI Taxonomy" id="145388"/>
    <lineage>
        <taxon>Eukaryota</taxon>
        <taxon>Viridiplantae</taxon>
        <taxon>Chlorophyta</taxon>
        <taxon>core chlorophytes</taxon>
        <taxon>Chlorophyceae</taxon>
        <taxon>CS clade</taxon>
        <taxon>Sphaeropleales</taxon>
        <taxon>Selenastraceae</taxon>
        <taxon>Monoraphidium</taxon>
    </lineage>
</organism>
<dbReference type="CDD" id="cd00463">
    <property type="entry name" value="Ribosomal_L31e"/>
    <property type="match status" value="1"/>
</dbReference>
<dbReference type="GO" id="GO:0022625">
    <property type="term" value="C:cytosolic large ribosomal subunit"/>
    <property type="evidence" value="ECO:0007669"/>
    <property type="project" value="TreeGrafter"/>
</dbReference>
<evidence type="ECO:0000313" key="5">
    <source>
        <dbReference type="EMBL" id="KIY99900.1"/>
    </source>
</evidence>
<sequence>MVKKERRAKEVVTREYTINLHKKLHSTKFKSRAPKAVKEIRKFAQKLMGTKDVRLDVGLNKAVWSKGIKNVPTRLRVVISRRRNEDEDAKCQQWDASTQRCISSSGGGGRGGGSNSSSSYSRAAEEMYSFVSVAGDQTTKGKGPVVVQDS</sequence>
<feature type="compositionally biased region" description="Gly residues" evidence="4">
    <location>
        <begin position="105"/>
        <end position="114"/>
    </location>
</feature>
<comment type="similarity">
    <text evidence="1">Belongs to the eukaryotic ribosomal protein eL31 family.</text>
</comment>
<dbReference type="InterPro" id="IPR023621">
    <property type="entry name" value="Ribosomal_eL31_dom_sf"/>
</dbReference>
<feature type="region of interest" description="Disordered" evidence="4">
    <location>
        <begin position="83"/>
        <end position="120"/>
    </location>
</feature>
<dbReference type="SMART" id="SM01380">
    <property type="entry name" value="Ribosomal_L31e"/>
    <property type="match status" value="1"/>
</dbReference>
<dbReference type="GO" id="GO:0002181">
    <property type="term" value="P:cytoplasmic translation"/>
    <property type="evidence" value="ECO:0007669"/>
    <property type="project" value="TreeGrafter"/>
</dbReference>
<dbReference type="InterPro" id="IPR020052">
    <property type="entry name" value="Ribosomal_eL31_CS"/>
</dbReference>
<dbReference type="Proteomes" id="UP000054498">
    <property type="component" value="Unassembled WGS sequence"/>
</dbReference>
<dbReference type="PANTHER" id="PTHR10956:SF0">
    <property type="entry name" value="60S RIBOSOMAL PROTEIN L31"/>
    <property type="match status" value="1"/>
</dbReference>
<gene>
    <name evidence="5" type="ORF">MNEG_8058</name>
</gene>
<dbReference type="OrthoDB" id="9739313at2759"/>
<dbReference type="EMBL" id="KK101709">
    <property type="protein sequence ID" value="KIY99900.1"/>
    <property type="molecule type" value="Genomic_DNA"/>
</dbReference>
<evidence type="ECO:0000256" key="4">
    <source>
        <dbReference type="SAM" id="MobiDB-lite"/>
    </source>
</evidence>
<dbReference type="SUPFAM" id="SSF54575">
    <property type="entry name" value="Ribosomal protein L31e"/>
    <property type="match status" value="1"/>
</dbReference>
<dbReference type="Pfam" id="PF01198">
    <property type="entry name" value="Ribosomal_L31e"/>
    <property type="match status" value="1"/>
</dbReference>
<dbReference type="RefSeq" id="XP_013898920.1">
    <property type="nucleotide sequence ID" value="XM_014043466.1"/>
</dbReference>
<dbReference type="InterPro" id="IPR000054">
    <property type="entry name" value="Ribosomal_eL31"/>
</dbReference>
<reference evidence="5 6" key="1">
    <citation type="journal article" date="2013" name="BMC Genomics">
        <title>Reconstruction of the lipid metabolism for the microalga Monoraphidium neglectum from its genome sequence reveals characteristics suitable for biofuel production.</title>
        <authorList>
            <person name="Bogen C."/>
            <person name="Al-Dilaimi A."/>
            <person name="Albersmeier A."/>
            <person name="Wichmann J."/>
            <person name="Grundmann M."/>
            <person name="Rupp O."/>
            <person name="Lauersen K.J."/>
            <person name="Blifernez-Klassen O."/>
            <person name="Kalinowski J."/>
            <person name="Goesmann A."/>
            <person name="Mussgnug J.H."/>
            <person name="Kruse O."/>
        </authorList>
    </citation>
    <scope>NUCLEOTIDE SEQUENCE [LARGE SCALE GENOMIC DNA]</scope>
    <source>
        <strain evidence="5 6">SAG 48.87</strain>
    </source>
</reference>
<dbReference type="KEGG" id="mng:MNEG_8058"/>
<accession>A0A0D2N0Q2</accession>
<proteinExistence type="inferred from homology"/>
<dbReference type="Gene3D" id="3.10.440.10">
    <property type="match status" value="1"/>
</dbReference>
<dbReference type="STRING" id="145388.A0A0D2N0Q2"/>
<name>A0A0D2N0Q2_9CHLO</name>
<evidence type="ECO:0000313" key="6">
    <source>
        <dbReference type="Proteomes" id="UP000054498"/>
    </source>
</evidence>
<protein>
    <submittedName>
        <fullName evidence="5">60S ribosomal protein L31</fullName>
    </submittedName>
</protein>
<keyword evidence="6" id="KW-1185">Reference proteome</keyword>
<dbReference type="FunFam" id="3.10.440.10:FF:000001">
    <property type="entry name" value="60S ribosomal protein L31"/>
    <property type="match status" value="1"/>
</dbReference>
<dbReference type="PROSITE" id="PS01144">
    <property type="entry name" value="RIBOSOMAL_L31E"/>
    <property type="match status" value="1"/>
</dbReference>
<dbReference type="AlphaFoldDB" id="A0A0D2N0Q2"/>
<evidence type="ECO:0000256" key="3">
    <source>
        <dbReference type="ARBA" id="ARBA00023274"/>
    </source>
</evidence>
<evidence type="ECO:0000256" key="2">
    <source>
        <dbReference type="ARBA" id="ARBA00022980"/>
    </source>
</evidence>
<keyword evidence="3" id="KW-0687">Ribonucleoprotein</keyword>